<dbReference type="EMBL" id="LAZR01063427">
    <property type="protein sequence ID" value="KKK59543.1"/>
    <property type="molecule type" value="Genomic_DNA"/>
</dbReference>
<comment type="caution">
    <text evidence="1">The sequence shown here is derived from an EMBL/GenBank/DDBJ whole genome shotgun (WGS) entry which is preliminary data.</text>
</comment>
<organism evidence="1">
    <name type="scientific">marine sediment metagenome</name>
    <dbReference type="NCBI Taxonomy" id="412755"/>
    <lineage>
        <taxon>unclassified sequences</taxon>
        <taxon>metagenomes</taxon>
        <taxon>ecological metagenomes</taxon>
    </lineage>
</organism>
<dbReference type="AlphaFoldDB" id="A0A0F8WSA2"/>
<name>A0A0F8WSA2_9ZZZZ</name>
<proteinExistence type="predicted"/>
<gene>
    <name evidence="1" type="ORF">LCGC14_3033370</name>
</gene>
<evidence type="ECO:0000313" key="1">
    <source>
        <dbReference type="EMBL" id="KKK59543.1"/>
    </source>
</evidence>
<accession>A0A0F8WSA2</accession>
<reference evidence="1" key="1">
    <citation type="journal article" date="2015" name="Nature">
        <title>Complex archaea that bridge the gap between prokaryotes and eukaryotes.</title>
        <authorList>
            <person name="Spang A."/>
            <person name="Saw J.H."/>
            <person name="Jorgensen S.L."/>
            <person name="Zaremba-Niedzwiedzka K."/>
            <person name="Martijn J."/>
            <person name="Lind A.E."/>
            <person name="van Eijk R."/>
            <person name="Schleper C."/>
            <person name="Guy L."/>
            <person name="Ettema T.J."/>
        </authorList>
    </citation>
    <scope>NUCLEOTIDE SEQUENCE</scope>
</reference>
<sequence>REMLNLSDHKRRHKLLHKHLDELFADWYNHTHKLPSNATILELLIWTNEQRTNPTPDKG</sequence>
<feature type="non-terminal residue" evidence="1">
    <location>
        <position position="1"/>
    </location>
</feature>
<protein>
    <submittedName>
        <fullName evidence="1">Uncharacterized protein</fullName>
    </submittedName>
</protein>